<accession>A0AC61N4W9</accession>
<dbReference type="Proteomes" id="UP000682782">
    <property type="component" value="Chromosome"/>
</dbReference>
<evidence type="ECO:0000313" key="1">
    <source>
        <dbReference type="EMBL" id="QUC68235.1"/>
    </source>
</evidence>
<sequence>MKAYLDNSATTKPSAAVAAVVSEMLESGWYNPSALYKPALEIQKKIDGVREICLKAAGAAGQTIIFTSGGTEADNLALLGHLKSRRKPGRVLISSVEHPAVSACTDEIRKMGHTVEEIPAGKTGSVDLEKLEEMLDEDVLMISVMQVNNETGAIEPLQEIVKLRNAKAPGAAIHVDGVQGFLRVPLDFNKLGIQSYAFSGHKIHGLKGTGALIVRKDHPIRPVQFGGGQEGNLRSGTENTFGIIALGEAVRTWDQEANARMRALKNSLRTQLMEKIPEAKVNGPEESPETCAPHILNVALMPVRSQTMLFALEGDGVYVSAGSACASRKQKISPVLKAMGVSTEQADCSLRFSLCADTTQEEIDYAVECAVKHYNMLKKFVRR</sequence>
<protein>
    <submittedName>
        <fullName evidence="1">Cysteine desulfurase</fullName>
    </submittedName>
</protein>
<proteinExistence type="predicted"/>
<dbReference type="EMBL" id="CP068393">
    <property type="protein sequence ID" value="QUC68235.1"/>
    <property type="molecule type" value="Genomic_DNA"/>
</dbReference>
<keyword evidence="2" id="KW-1185">Reference proteome</keyword>
<reference evidence="1" key="1">
    <citation type="submission" date="2021-01" db="EMBL/GenBank/DDBJ databases">
        <title>Complete genome sequence of Clostridiales bacterium R-7.</title>
        <authorList>
            <person name="Mahoney-Kurpe S.C."/>
            <person name="Palevich N."/>
            <person name="Koike S."/>
            <person name="Moon C.D."/>
            <person name="Attwood G.T."/>
        </authorList>
    </citation>
    <scope>NUCLEOTIDE SEQUENCE</scope>
    <source>
        <strain evidence="1">R-7</strain>
    </source>
</reference>
<name>A0AC61N4W9_9FIRM</name>
<gene>
    <name evidence="1" type="ORF">JYE49_05945</name>
</gene>
<evidence type="ECO:0000313" key="2">
    <source>
        <dbReference type="Proteomes" id="UP000682782"/>
    </source>
</evidence>
<organism evidence="1 2">
    <name type="scientific">Aristaeella hokkaidonensis</name>
    <dbReference type="NCBI Taxonomy" id="3046382"/>
    <lineage>
        <taxon>Bacteria</taxon>
        <taxon>Bacillati</taxon>
        <taxon>Bacillota</taxon>
        <taxon>Clostridia</taxon>
        <taxon>Eubacteriales</taxon>
        <taxon>Aristaeellaceae</taxon>
        <taxon>Aristaeella</taxon>
    </lineage>
</organism>